<comment type="caution">
    <text evidence="1">The sequence shown here is derived from an EMBL/GenBank/DDBJ whole genome shotgun (WGS) entry which is preliminary data.</text>
</comment>
<protein>
    <recommendedName>
        <fullName evidence="3">Acyl-CoA thioesterase</fullName>
    </recommendedName>
</protein>
<dbReference type="Pfam" id="PF13279">
    <property type="entry name" value="4HBT_2"/>
    <property type="match status" value="1"/>
</dbReference>
<dbReference type="Proteomes" id="UP001500301">
    <property type="component" value="Unassembled WGS sequence"/>
</dbReference>
<name>A0ABP6UXC4_9ACTN</name>
<evidence type="ECO:0000313" key="2">
    <source>
        <dbReference type="Proteomes" id="UP001500301"/>
    </source>
</evidence>
<keyword evidence="2" id="KW-1185">Reference proteome</keyword>
<organism evidence="1 2">
    <name type="scientific">Nocardioides daeguensis</name>
    <dbReference type="NCBI Taxonomy" id="908359"/>
    <lineage>
        <taxon>Bacteria</taxon>
        <taxon>Bacillati</taxon>
        <taxon>Actinomycetota</taxon>
        <taxon>Actinomycetes</taxon>
        <taxon>Propionibacteriales</taxon>
        <taxon>Nocardioidaceae</taxon>
        <taxon>Nocardioides</taxon>
    </lineage>
</organism>
<sequence length="150" mass="16347">MDDSARAAGVFRTRVEWIDTDASGIYHNSTVTRFVEAAEATLMRERGLGDYFASAPRVRYEADFLAPLFFGQEATTTVSLVSIGSSSMTWEFEVWGEEFAGRPRAAAARGRYVTVHMGTGRVAATSADGTRRSRPWPSDWVAALTATPGS</sequence>
<evidence type="ECO:0008006" key="3">
    <source>
        <dbReference type="Google" id="ProtNLM"/>
    </source>
</evidence>
<dbReference type="CDD" id="cd00586">
    <property type="entry name" value="4HBT"/>
    <property type="match status" value="1"/>
</dbReference>
<gene>
    <name evidence="1" type="ORF">GCM10022263_09810</name>
</gene>
<dbReference type="EMBL" id="BAABBB010000004">
    <property type="protein sequence ID" value="GAA3523506.1"/>
    <property type="molecule type" value="Genomic_DNA"/>
</dbReference>
<dbReference type="RefSeq" id="WP_218232787.1">
    <property type="nucleotide sequence ID" value="NZ_BAABBB010000004.1"/>
</dbReference>
<reference evidence="2" key="1">
    <citation type="journal article" date="2019" name="Int. J. Syst. Evol. Microbiol.">
        <title>The Global Catalogue of Microorganisms (GCM) 10K type strain sequencing project: providing services to taxonomists for standard genome sequencing and annotation.</title>
        <authorList>
            <consortium name="The Broad Institute Genomics Platform"/>
            <consortium name="The Broad Institute Genome Sequencing Center for Infectious Disease"/>
            <person name="Wu L."/>
            <person name="Ma J."/>
        </authorList>
    </citation>
    <scope>NUCLEOTIDE SEQUENCE [LARGE SCALE GENOMIC DNA]</scope>
    <source>
        <strain evidence="2">JCM 17460</strain>
    </source>
</reference>
<evidence type="ECO:0000313" key="1">
    <source>
        <dbReference type="EMBL" id="GAA3523506.1"/>
    </source>
</evidence>
<accession>A0ABP6UXC4</accession>
<proteinExistence type="predicted"/>